<feature type="transmembrane region" description="Helical" evidence="1">
    <location>
        <begin position="33"/>
        <end position="53"/>
    </location>
</feature>
<name>A0A2M7G5L6_9BACT</name>
<comment type="caution">
    <text evidence="2">The sequence shown here is derived from an EMBL/GenBank/DDBJ whole genome shotgun (WGS) entry which is preliminary data.</text>
</comment>
<keyword evidence="1" id="KW-0812">Transmembrane</keyword>
<evidence type="ECO:0000313" key="3">
    <source>
        <dbReference type="Proteomes" id="UP000231019"/>
    </source>
</evidence>
<sequence length="177" mass="19879">MSKKVQVVKLASPERRSLEILKDKAWKRGLPPYRLISILSALGLLSGLVPLVISADKTASLPLIGGGVLLFSVFSIYFYQLAKQLEASRLKAMLSGELVQAKILSRGTQFNPFSSTPHTTLQVWVDSPSPQELTGILWRRDALRDFQPGKILYVLWLSEENRFWLPFEAGIEIQPED</sequence>
<dbReference type="Proteomes" id="UP000231019">
    <property type="component" value="Unassembled WGS sequence"/>
</dbReference>
<feature type="transmembrane region" description="Helical" evidence="1">
    <location>
        <begin position="59"/>
        <end position="79"/>
    </location>
</feature>
<evidence type="ECO:0000256" key="1">
    <source>
        <dbReference type="SAM" id="Phobius"/>
    </source>
</evidence>
<proteinExistence type="predicted"/>
<evidence type="ECO:0000313" key="2">
    <source>
        <dbReference type="EMBL" id="PIW17226.1"/>
    </source>
</evidence>
<dbReference type="EMBL" id="PFFQ01000026">
    <property type="protein sequence ID" value="PIW17226.1"/>
    <property type="molecule type" value="Genomic_DNA"/>
</dbReference>
<gene>
    <name evidence="2" type="ORF">COW36_09655</name>
</gene>
<keyword evidence="1" id="KW-1133">Transmembrane helix</keyword>
<protein>
    <submittedName>
        <fullName evidence="2">Uncharacterized protein</fullName>
    </submittedName>
</protein>
<organism evidence="2 3">
    <name type="scientific">bacterium (Candidatus Blackallbacteria) CG17_big_fil_post_rev_8_21_14_2_50_48_46</name>
    <dbReference type="NCBI Taxonomy" id="2014261"/>
    <lineage>
        <taxon>Bacteria</taxon>
        <taxon>Candidatus Blackallbacteria</taxon>
    </lineage>
</organism>
<accession>A0A2M7G5L6</accession>
<dbReference type="AlphaFoldDB" id="A0A2M7G5L6"/>
<reference evidence="2 3" key="1">
    <citation type="submission" date="2017-09" db="EMBL/GenBank/DDBJ databases">
        <title>Depth-based differentiation of microbial function through sediment-hosted aquifers and enrichment of novel symbionts in the deep terrestrial subsurface.</title>
        <authorList>
            <person name="Probst A.J."/>
            <person name="Ladd B."/>
            <person name="Jarett J.K."/>
            <person name="Geller-Mcgrath D.E."/>
            <person name="Sieber C.M."/>
            <person name="Emerson J.B."/>
            <person name="Anantharaman K."/>
            <person name="Thomas B.C."/>
            <person name="Malmstrom R."/>
            <person name="Stieglmeier M."/>
            <person name="Klingl A."/>
            <person name="Woyke T."/>
            <person name="Ryan C.M."/>
            <person name="Banfield J.F."/>
        </authorList>
    </citation>
    <scope>NUCLEOTIDE SEQUENCE [LARGE SCALE GENOMIC DNA]</scope>
    <source>
        <strain evidence="2">CG17_big_fil_post_rev_8_21_14_2_50_48_46</strain>
    </source>
</reference>
<keyword evidence="1" id="KW-0472">Membrane</keyword>